<dbReference type="Gene3D" id="3.30.70.3490">
    <property type="match status" value="1"/>
</dbReference>
<gene>
    <name evidence="4" type="ORF">BCR36DRAFT_274086</name>
</gene>
<keyword evidence="5" id="KW-1185">Reference proteome</keyword>
<dbReference type="FunFam" id="2.40.160.120:FF:000001">
    <property type="entry name" value="Oxysterol-binding protein"/>
    <property type="match status" value="1"/>
</dbReference>
<dbReference type="EMBL" id="MCFH01000002">
    <property type="protein sequence ID" value="ORX60141.1"/>
    <property type="molecule type" value="Genomic_DNA"/>
</dbReference>
<dbReference type="PANTHER" id="PTHR10972">
    <property type="entry name" value="OXYSTEROL-BINDING PROTEIN-RELATED"/>
    <property type="match status" value="1"/>
</dbReference>
<reference evidence="4 5" key="2">
    <citation type="submission" date="2016-08" db="EMBL/GenBank/DDBJ databases">
        <title>Pervasive Adenine N6-methylation of Active Genes in Fungi.</title>
        <authorList>
            <consortium name="DOE Joint Genome Institute"/>
            <person name="Mondo S.J."/>
            <person name="Dannebaum R.O."/>
            <person name="Kuo R.C."/>
            <person name="Labutti K."/>
            <person name="Haridas S."/>
            <person name="Kuo A."/>
            <person name="Salamov A."/>
            <person name="Ahrendt S.R."/>
            <person name="Lipzen A."/>
            <person name="Sullivan W."/>
            <person name="Andreopoulos W.B."/>
            <person name="Clum A."/>
            <person name="Lindquist E."/>
            <person name="Daum C."/>
            <person name="Ramamoorthy G.K."/>
            <person name="Gryganskyi A."/>
            <person name="Culley D."/>
            <person name="Magnuson J.K."/>
            <person name="James T.Y."/>
            <person name="O'Malley M.A."/>
            <person name="Stajich J.E."/>
            <person name="Spatafora J.W."/>
            <person name="Visel A."/>
            <person name="Grigoriev I.V."/>
        </authorList>
    </citation>
    <scope>NUCLEOTIDE SEQUENCE [LARGE SCALE GENOMIC DNA]</scope>
    <source>
        <strain evidence="5">finn</strain>
    </source>
</reference>
<reference evidence="4 5" key="1">
    <citation type="submission" date="2016-08" db="EMBL/GenBank/DDBJ databases">
        <title>Genomes of anaerobic fungi encode conserved fungal cellulosomes for biomass hydrolysis.</title>
        <authorList>
            <consortium name="DOE Joint Genome Institute"/>
            <person name="Haitjema C.H."/>
            <person name="Gilmore S.P."/>
            <person name="Henske J.K."/>
            <person name="Solomon K.V."/>
            <person name="De Groot R."/>
            <person name="Kuo A."/>
            <person name="Mondo S.J."/>
            <person name="Salamov A.A."/>
            <person name="Labutti K."/>
            <person name="Zhao Z."/>
            <person name="Chiniquy J."/>
            <person name="Barry K."/>
            <person name="Brewer H.M."/>
            <person name="Purvine S.O."/>
            <person name="Wright A.T."/>
            <person name="Boxma B."/>
            <person name="Van Alen T."/>
            <person name="Hackstein J.H."/>
            <person name="Baker S.E."/>
            <person name="Grigoriev I.V."/>
            <person name="O'Malley M.A."/>
        </authorList>
    </citation>
    <scope>NUCLEOTIDE SEQUENCE [LARGE SCALE GENOMIC DNA]</scope>
    <source>
        <strain evidence="5">finn</strain>
    </source>
</reference>
<dbReference type="GO" id="GO:0035621">
    <property type="term" value="P:ER to Golgi ceramide transport"/>
    <property type="evidence" value="ECO:0007669"/>
    <property type="project" value="TreeGrafter"/>
</dbReference>
<dbReference type="GO" id="GO:0032934">
    <property type="term" value="F:sterol binding"/>
    <property type="evidence" value="ECO:0007669"/>
    <property type="project" value="TreeGrafter"/>
</dbReference>
<dbReference type="GO" id="GO:0034727">
    <property type="term" value="P:piecemeal microautophagy of the nucleus"/>
    <property type="evidence" value="ECO:0007669"/>
    <property type="project" value="TreeGrafter"/>
</dbReference>
<proteinExistence type="inferred from homology"/>
<dbReference type="GO" id="GO:0030011">
    <property type="term" value="P:maintenance of cell polarity"/>
    <property type="evidence" value="ECO:0007669"/>
    <property type="project" value="TreeGrafter"/>
</dbReference>
<dbReference type="Proteomes" id="UP000193719">
    <property type="component" value="Unassembled WGS sequence"/>
</dbReference>
<dbReference type="STRING" id="1754191.A0A1Y1VND5"/>
<dbReference type="GO" id="GO:0120009">
    <property type="term" value="P:intermembrane lipid transfer"/>
    <property type="evidence" value="ECO:0007669"/>
    <property type="project" value="UniProtKB-ARBA"/>
</dbReference>
<dbReference type="Gene3D" id="2.40.160.120">
    <property type="match status" value="1"/>
</dbReference>
<dbReference type="GO" id="GO:0032541">
    <property type="term" value="C:cortical endoplasmic reticulum"/>
    <property type="evidence" value="ECO:0007669"/>
    <property type="project" value="TreeGrafter"/>
</dbReference>
<evidence type="ECO:0000256" key="3">
    <source>
        <dbReference type="SAM" id="MobiDB-lite"/>
    </source>
</evidence>
<dbReference type="GO" id="GO:0005829">
    <property type="term" value="C:cytosol"/>
    <property type="evidence" value="ECO:0007669"/>
    <property type="project" value="TreeGrafter"/>
</dbReference>
<dbReference type="GO" id="GO:0097038">
    <property type="term" value="C:perinuclear endoplasmic reticulum"/>
    <property type="evidence" value="ECO:0007669"/>
    <property type="project" value="TreeGrafter"/>
</dbReference>
<dbReference type="SUPFAM" id="SSF144000">
    <property type="entry name" value="Oxysterol-binding protein-like"/>
    <property type="match status" value="1"/>
</dbReference>
<feature type="region of interest" description="Disordered" evidence="3">
    <location>
        <begin position="297"/>
        <end position="330"/>
    </location>
</feature>
<dbReference type="GO" id="GO:0006887">
    <property type="term" value="P:exocytosis"/>
    <property type="evidence" value="ECO:0007669"/>
    <property type="project" value="TreeGrafter"/>
</dbReference>
<sequence>MTTVFDEPVKVERRVTLPAKTIPNSGGFISIIRKNIGKDLSRVSMPVTMNEPINLLQRLCEELEYCELLKNACDENLAPTEYERLMYVGAFAMSAYACTIHRAVKKPFNPLLGETYENIREDKGFKFIAEKVSHHPPIMACYAESDDFIFYQDNNIKTKYWGNSMECISNGVVHLILKKYNEHYTWEKVNSVICKAMYSNRYLEYRGELKVTEATSGNYFNLKFQSSKNAVSGGVYTSKKKEMIQLVGNWDKILFKVEPENKLESIWSASPFPPNYEDQYGFGQFTVELNEITPDIKDKLPPTDTRLRPDQRLYEDGKADEAGNEKERLEQRQREYLKDRELKGLPWEPRWFELKNDPIVKGVKTYQYKGGYFEQRGNITVERELW</sequence>
<evidence type="ECO:0000256" key="2">
    <source>
        <dbReference type="RuleBase" id="RU003844"/>
    </source>
</evidence>
<evidence type="ECO:0000313" key="4">
    <source>
        <dbReference type="EMBL" id="ORX60141.1"/>
    </source>
</evidence>
<dbReference type="PROSITE" id="PS01013">
    <property type="entry name" value="OSBP"/>
    <property type="match status" value="1"/>
</dbReference>
<accession>A0A1Y1VND5</accession>
<dbReference type="InterPro" id="IPR000648">
    <property type="entry name" value="Oxysterol-bd"/>
</dbReference>
<dbReference type="Pfam" id="PF01237">
    <property type="entry name" value="Oxysterol_BP"/>
    <property type="match status" value="1"/>
</dbReference>
<dbReference type="AlphaFoldDB" id="A0A1Y1VND5"/>
<dbReference type="InterPro" id="IPR018494">
    <property type="entry name" value="Oxysterol-bd_CS"/>
</dbReference>
<dbReference type="GO" id="GO:0005886">
    <property type="term" value="C:plasma membrane"/>
    <property type="evidence" value="ECO:0007669"/>
    <property type="project" value="TreeGrafter"/>
</dbReference>
<dbReference type="InterPro" id="IPR037239">
    <property type="entry name" value="OSBP_sf"/>
</dbReference>
<name>A0A1Y1VND5_9FUNG</name>
<evidence type="ECO:0000256" key="1">
    <source>
        <dbReference type="ARBA" id="ARBA00008842"/>
    </source>
</evidence>
<comment type="caution">
    <text evidence="4">The sequence shown here is derived from an EMBL/GenBank/DDBJ whole genome shotgun (WGS) entry which is preliminary data.</text>
</comment>
<dbReference type="OrthoDB" id="1854502at2759"/>
<protein>
    <submittedName>
        <fullName evidence="4">Oxysterol-binding protein</fullName>
    </submittedName>
</protein>
<dbReference type="PANTHER" id="PTHR10972:SF203">
    <property type="entry name" value="OXYSTEROL-BINDING PROTEIN HOMOLOG 3"/>
    <property type="match status" value="1"/>
</dbReference>
<organism evidence="4 5">
    <name type="scientific">Piromyces finnis</name>
    <dbReference type="NCBI Taxonomy" id="1754191"/>
    <lineage>
        <taxon>Eukaryota</taxon>
        <taxon>Fungi</taxon>
        <taxon>Fungi incertae sedis</taxon>
        <taxon>Chytridiomycota</taxon>
        <taxon>Chytridiomycota incertae sedis</taxon>
        <taxon>Neocallimastigomycetes</taxon>
        <taxon>Neocallimastigales</taxon>
        <taxon>Neocallimastigaceae</taxon>
        <taxon>Piromyces</taxon>
    </lineage>
</organism>
<comment type="similarity">
    <text evidence="1 2">Belongs to the OSBP family.</text>
</comment>
<evidence type="ECO:0000313" key="5">
    <source>
        <dbReference type="Proteomes" id="UP000193719"/>
    </source>
</evidence>
<dbReference type="GO" id="GO:0006897">
    <property type="term" value="P:endocytosis"/>
    <property type="evidence" value="ECO:0007669"/>
    <property type="project" value="TreeGrafter"/>
</dbReference>